<dbReference type="Proteomes" id="UP000437017">
    <property type="component" value="Unassembled WGS sequence"/>
</dbReference>
<feature type="non-terminal residue" evidence="3">
    <location>
        <position position="1"/>
    </location>
</feature>
<evidence type="ECO:0000313" key="3">
    <source>
        <dbReference type="EMBL" id="KAB0390437.1"/>
    </source>
</evidence>
<gene>
    <name evidence="3" type="ORF">E2I00_013429</name>
</gene>
<reference evidence="3 4" key="1">
    <citation type="journal article" date="2019" name="PLoS ONE">
        <title>Genomic analyses reveal an absence of contemporary introgressive admixture between fin whales and blue whales, despite known hybrids.</title>
        <authorList>
            <person name="Westbury M.V."/>
            <person name="Petersen B."/>
            <person name="Lorenzen E.D."/>
        </authorList>
    </citation>
    <scope>NUCLEOTIDE SEQUENCE [LARGE SCALE GENOMIC DNA]</scope>
    <source>
        <strain evidence="3">FinWhale-01</strain>
    </source>
</reference>
<feature type="region of interest" description="Disordered" evidence="1">
    <location>
        <begin position="1"/>
        <end position="40"/>
    </location>
</feature>
<dbReference type="InterPro" id="IPR035076">
    <property type="entry name" value="Toxin/TOLIP"/>
</dbReference>
<evidence type="ECO:0000256" key="1">
    <source>
        <dbReference type="SAM" id="MobiDB-lite"/>
    </source>
</evidence>
<dbReference type="Gene3D" id="2.10.60.10">
    <property type="entry name" value="CD59"/>
    <property type="match status" value="1"/>
</dbReference>
<accession>A0A643BR30</accession>
<comment type="caution">
    <text evidence="3">The sequence shown here is derived from an EMBL/GenBank/DDBJ whole genome shotgun (WGS) entry which is preliminary data.</text>
</comment>
<dbReference type="EMBL" id="SGJD01005450">
    <property type="protein sequence ID" value="KAB0390437.1"/>
    <property type="molecule type" value="Genomic_DNA"/>
</dbReference>
<feature type="compositionally biased region" description="Polar residues" evidence="1">
    <location>
        <begin position="1"/>
        <end position="11"/>
    </location>
</feature>
<protein>
    <recommendedName>
        <fullName evidence="2">Snake toxin/toxin-like domain-containing protein</fullName>
    </recommendedName>
</protein>
<dbReference type="InterPro" id="IPR045860">
    <property type="entry name" value="Snake_toxin-like_sf"/>
</dbReference>
<keyword evidence="4" id="KW-1185">Reference proteome</keyword>
<feature type="domain" description="Snake toxin/toxin-like" evidence="2">
    <location>
        <begin position="34"/>
        <end position="67"/>
    </location>
</feature>
<sequence length="67" mass="6997">WWPCNATTVLSPPTCPAESPPRPAMPTEPSSPFRGGSAVTKSCASKCVPSDMDGIGWTQPVSCCNTD</sequence>
<evidence type="ECO:0000313" key="4">
    <source>
        <dbReference type="Proteomes" id="UP000437017"/>
    </source>
</evidence>
<proteinExistence type="predicted"/>
<organism evidence="3 4">
    <name type="scientific">Balaenoptera physalus</name>
    <name type="common">Fin whale</name>
    <name type="synonym">Balaena physalus</name>
    <dbReference type="NCBI Taxonomy" id="9770"/>
    <lineage>
        <taxon>Eukaryota</taxon>
        <taxon>Metazoa</taxon>
        <taxon>Chordata</taxon>
        <taxon>Craniata</taxon>
        <taxon>Vertebrata</taxon>
        <taxon>Euteleostomi</taxon>
        <taxon>Mammalia</taxon>
        <taxon>Eutheria</taxon>
        <taxon>Laurasiatheria</taxon>
        <taxon>Artiodactyla</taxon>
        <taxon>Whippomorpha</taxon>
        <taxon>Cetacea</taxon>
        <taxon>Mysticeti</taxon>
        <taxon>Balaenopteridae</taxon>
        <taxon>Balaenoptera</taxon>
    </lineage>
</organism>
<feature type="compositionally biased region" description="Pro residues" evidence="1">
    <location>
        <begin position="13"/>
        <end position="26"/>
    </location>
</feature>
<evidence type="ECO:0000259" key="2">
    <source>
        <dbReference type="Pfam" id="PF00087"/>
    </source>
</evidence>
<dbReference type="OrthoDB" id="9900838at2759"/>
<name>A0A643BR30_BALPH</name>
<feature type="non-terminal residue" evidence="3">
    <location>
        <position position="67"/>
    </location>
</feature>
<dbReference type="Pfam" id="PF00087">
    <property type="entry name" value="Toxin_TOLIP"/>
    <property type="match status" value="1"/>
</dbReference>
<dbReference type="AlphaFoldDB" id="A0A643BR30"/>